<sequence>AGAGYVAGEVAVALSYISQVIAERFKGVLLVRSEARVLATVFVKERRNRAEYLLAFSSSSSRCGS</sequence>
<gene>
    <name evidence="1" type="ORF">ETB97_008835</name>
</gene>
<name>A0A8H6E1A2_PETAA</name>
<dbReference type="EMBL" id="SPNV01000402">
    <property type="protein sequence ID" value="KAF5855662.1"/>
    <property type="molecule type" value="Genomic_DNA"/>
</dbReference>
<keyword evidence="2" id="KW-1185">Reference proteome</keyword>
<reference evidence="1 2" key="1">
    <citation type="submission" date="2019-04" db="EMBL/GenBank/DDBJ databases">
        <title>Aspergillus burnettii sp. nov., novel species from soil in southeast Queensland.</title>
        <authorList>
            <person name="Gilchrist C.L.M."/>
            <person name="Pitt J.I."/>
            <person name="Lange L."/>
            <person name="Lacey H.J."/>
            <person name="Vuong D."/>
            <person name="Midgley D.J."/>
            <person name="Greenfield P."/>
            <person name="Bradbury M."/>
            <person name="Lacey E."/>
            <person name="Busk P.K."/>
            <person name="Pilgaard B."/>
            <person name="Chooi Y.H."/>
            <person name="Piggott A.M."/>
        </authorList>
    </citation>
    <scope>NUCLEOTIDE SEQUENCE [LARGE SCALE GENOMIC DNA]</scope>
    <source>
        <strain evidence="1 2">FRR 5400</strain>
    </source>
</reference>
<evidence type="ECO:0000313" key="1">
    <source>
        <dbReference type="EMBL" id="KAF5855662.1"/>
    </source>
</evidence>
<organism evidence="1 2">
    <name type="scientific">Petromyces alliaceus</name>
    <name type="common">Aspergillus alliaceus</name>
    <dbReference type="NCBI Taxonomy" id="209559"/>
    <lineage>
        <taxon>Eukaryota</taxon>
        <taxon>Fungi</taxon>
        <taxon>Dikarya</taxon>
        <taxon>Ascomycota</taxon>
        <taxon>Pezizomycotina</taxon>
        <taxon>Eurotiomycetes</taxon>
        <taxon>Eurotiomycetidae</taxon>
        <taxon>Eurotiales</taxon>
        <taxon>Aspergillaceae</taxon>
        <taxon>Aspergillus</taxon>
        <taxon>Aspergillus subgen. Circumdati</taxon>
    </lineage>
</organism>
<feature type="non-terminal residue" evidence="1">
    <location>
        <position position="1"/>
    </location>
</feature>
<proteinExistence type="predicted"/>
<accession>A0A8H6E1A2</accession>
<protein>
    <submittedName>
        <fullName evidence="1">Uncharacterized protein</fullName>
    </submittedName>
</protein>
<comment type="caution">
    <text evidence="1">The sequence shown here is derived from an EMBL/GenBank/DDBJ whole genome shotgun (WGS) entry which is preliminary data.</text>
</comment>
<dbReference type="AlphaFoldDB" id="A0A8H6E1A2"/>
<evidence type="ECO:0000313" key="2">
    <source>
        <dbReference type="Proteomes" id="UP000541154"/>
    </source>
</evidence>
<dbReference type="Proteomes" id="UP000541154">
    <property type="component" value="Unassembled WGS sequence"/>
</dbReference>